<evidence type="ECO:0000313" key="2">
    <source>
        <dbReference type="Proteomes" id="UP000030403"/>
    </source>
</evidence>
<dbReference type="SUPFAM" id="SSF54001">
    <property type="entry name" value="Cysteine proteinases"/>
    <property type="match status" value="1"/>
</dbReference>
<reference evidence="1 2" key="1">
    <citation type="submission" date="2013-08" db="EMBL/GenBank/DDBJ databases">
        <authorList>
            <person name="Huang J."/>
            <person name="Wang G."/>
        </authorList>
    </citation>
    <scope>NUCLEOTIDE SEQUENCE [LARGE SCALE GENOMIC DNA]</scope>
    <source>
        <strain evidence="1 2">BH030004</strain>
    </source>
</reference>
<dbReference type="STRING" id="1385511.GCA_000425225_02136"/>
<dbReference type="Gene3D" id="3.90.1720.10">
    <property type="entry name" value="endopeptidase domain like (from Nostoc punctiforme)"/>
    <property type="match status" value="1"/>
</dbReference>
<dbReference type="EMBL" id="AVPF01000101">
    <property type="protein sequence ID" value="KGX83520.1"/>
    <property type="molecule type" value="Genomic_DNA"/>
</dbReference>
<name>A0A0A5FXJ8_9BACI</name>
<gene>
    <name evidence="1" type="ORF">N783_02785</name>
</gene>
<dbReference type="InterPro" id="IPR038765">
    <property type="entry name" value="Papain-like_cys_pep_sf"/>
</dbReference>
<dbReference type="AlphaFoldDB" id="A0A0A5FXJ8"/>
<keyword evidence="2" id="KW-1185">Reference proteome</keyword>
<protein>
    <submittedName>
        <fullName evidence="1">Uncharacterized protein</fullName>
    </submittedName>
</protein>
<accession>A0A0A5FXJ8</accession>
<sequence length="248" mass="29502">MRPIYIVLTNTGTFLNKAIKSVTNAPYNHASIALDENLELLYSFGRKQPDNPFWAGFVREDFVKGTYSWYPNSTCAILRLYISEREYEKLVRLIHVFEKNHFNYQYNFIGLLGVPIKYPVEVKASYFCSQFVSEILKRSGCSLFAKPSSLVTPDDFRYHNKLEITYEGKIYDYPALRDQIQDYDPQVYKSFPFRKYMVQQIRTEIFHQMKRNERKYFFRDGFVKPKKIYIGQKINKVRGIMDVFDQIL</sequence>
<dbReference type="RefSeq" id="WP_324604061.1">
    <property type="nucleotide sequence ID" value="NZ_AVPF01000101.1"/>
</dbReference>
<dbReference type="eggNOG" id="ENOG5031Z3H">
    <property type="taxonomic scope" value="Bacteria"/>
</dbReference>
<evidence type="ECO:0000313" key="1">
    <source>
        <dbReference type="EMBL" id="KGX83520.1"/>
    </source>
</evidence>
<organism evidence="1 2">
    <name type="scientific">Pontibacillus marinus BH030004 = DSM 16465</name>
    <dbReference type="NCBI Taxonomy" id="1385511"/>
    <lineage>
        <taxon>Bacteria</taxon>
        <taxon>Bacillati</taxon>
        <taxon>Bacillota</taxon>
        <taxon>Bacilli</taxon>
        <taxon>Bacillales</taxon>
        <taxon>Bacillaceae</taxon>
        <taxon>Pontibacillus</taxon>
    </lineage>
</organism>
<comment type="caution">
    <text evidence="1">The sequence shown here is derived from an EMBL/GenBank/DDBJ whole genome shotgun (WGS) entry which is preliminary data.</text>
</comment>
<dbReference type="Proteomes" id="UP000030403">
    <property type="component" value="Unassembled WGS sequence"/>
</dbReference>
<proteinExistence type="predicted"/>